<feature type="compositionally biased region" description="Polar residues" evidence="12">
    <location>
        <begin position="77"/>
        <end position="96"/>
    </location>
</feature>
<dbReference type="PANTHER" id="PTHR22624:SF49">
    <property type="entry name" value="CYSTEINE PROTEASE"/>
    <property type="match status" value="1"/>
</dbReference>
<accession>A0A9W7XJZ2</accession>
<evidence type="ECO:0000256" key="6">
    <source>
        <dbReference type="ARBA" id="ARBA00022801"/>
    </source>
</evidence>
<dbReference type="Pfam" id="PF03416">
    <property type="entry name" value="Peptidase_C54"/>
    <property type="match status" value="1"/>
</dbReference>
<feature type="compositionally biased region" description="Low complexity" evidence="12">
    <location>
        <begin position="433"/>
        <end position="454"/>
    </location>
</feature>
<dbReference type="SUPFAM" id="SSF54001">
    <property type="entry name" value="Cysteine proteinases"/>
    <property type="match status" value="1"/>
</dbReference>
<organism evidence="14 15">
    <name type="scientific">Coemansia asiatica</name>
    <dbReference type="NCBI Taxonomy" id="1052880"/>
    <lineage>
        <taxon>Eukaryota</taxon>
        <taxon>Fungi</taxon>
        <taxon>Fungi incertae sedis</taxon>
        <taxon>Zoopagomycota</taxon>
        <taxon>Kickxellomycotina</taxon>
        <taxon>Kickxellomycetes</taxon>
        <taxon>Kickxellales</taxon>
        <taxon>Kickxellaceae</taxon>
        <taxon>Coemansia</taxon>
    </lineage>
</organism>
<dbReference type="InterPro" id="IPR005078">
    <property type="entry name" value="Peptidase_C54"/>
</dbReference>
<reference evidence="14" key="1">
    <citation type="submission" date="2022-07" db="EMBL/GenBank/DDBJ databases">
        <title>Phylogenomic reconstructions and comparative analyses of Kickxellomycotina fungi.</title>
        <authorList>
            <person name="Reynolds N.K."/>
            <person name="Stajich J.E."/>
            <person name="Barry K."/>
            <person name="Grigoriev I.V."/>
            <person name="Crous P."/>
            <person name="Smith M.E."/>
        </authorList>
    </citation>
    <scope>NUCLEOTIDE SEQUENCE</scope>
    <source>
        <strain evidence="14">NBRC 105413</strain>
    </source>
</reference>
<feature type="region of interest" description="Disordered" evidence="12">
    <location>
        <begin position="1635"/>
        <end position="1660"/>
    </location>
</feature>
<feature type="compositionally biased region" description="Low complexity" evidence="12">
    <location>
        <begin position="42"/>
        <end position="52"/>
    </location>
</feature>
<keyword evidence="5" id="KW-0645">Protease</keyword>
<evidence type="ECO:0000256" key="9">
    <source>
        <dbReference type="ARBA" id="ARBA00023006"/>
    </source>
</evidence>
<dbReference type="GO" id="GO:0000423">
    <property type="term" value="P:mitophagy"/>
    <property type="evidence" value="ECO:0007669"/>
    <property type="project" value="TreeGrafter"/>
</dbReference>
<evidence type="ECO:0000256" key="10">
    <source>
        <dbReference type="ARBA" id="ARBA00029362"/>
    </source>
</evidence>
<feature type="compositionally biased region" description="Polar residues" evidence="12">
    <location>
        <begin position="1212"/>
        <end position="1238"/>
    </location>
</feature>
<dbReference type="InterPro" id="IPR046792">
    <property type="entry name" value="Peptidase_C54_cat"/>
</dbReference>
<feature type="region of interest" description="Disordered" evidence="12">
    <location>
        <begin position="771"/>
        <end position="835"/>
    </location>
</feature>
<feature type="compositionally biased region" description="Basic and acidic residues" evidence="12">
    <location>
        <begin position="209"/>
        <end position="222"/>
    </location>
</feature>
<dbReference type="EMBL" id="JANBOH010000166">
    <property type="protein sequence ID" value="KAJ1644431.1"/>
    <property type="molecule type" value="Genomic_DNA"/>
</dbReference>
<name>A0A9W7XJZ2_9FUNG</name>
<keyword evidence="9" id="KW-0072">Autophagy</keyword>
<dbReference type="GO" id="GO:0000045">
    <property type="term" value="P:autophagosome assembly"/>
    <property type="evidence" value="ECO:0007669"/>
    <property type="project" value="TreeGrafter"/>
</dbReference>
<dbReference type="PANTHER" id="PTHR22624">
    <property type="entry name" value="CYSTEINE PROTEASE ATG4"/>
    <property type="match status" value="1"/>
</dbReference>
<dbReference type="GO" id="GO:0016485">
    <property type="term" value="P:protein processing"/>
    <property type="evidence" value="ECO:0007669"/>
    <property type="project" value="TreeGrafter"/>
</dbReference>
<keyword evidence="8" id="KW-0653">Protein transport</keyword>
<sequence>MSTNSQQQHQGRGQWAYDFVSFREGARRFDTRPRAPTHEKQLNQQQQLQQQLKPVPPPIQTFQSEDQQKGLLVQTHIGDQQRFSPTMNRQYRSATVGSDELSPPPARDLPEVAFGFGSPLARGRANRRRSTLHNILERSKNRLEQQQKQEEKEKEKVEEESRPLAMTTAFKNYNGIARGAKGVRRHAHQLSITDSLFTFDSTQQKTQQTRKEQHENEQDKQDTLAQSLPRETSITPVRTVHKAELQFRRETPPPQPRSSPIAAAKQLNRSSPMQKRAEQHLRLKTASRGSRESMEKGSASRESIDRLSVMQPRALAHKRGGSNPFRIERTYRTAERAKDSDNDNEDGNGGGDCRSDKEADTLSISPIAPVFTLPAVQTPPAPKDLPPLPAKLQKQLNQLPRLSPPRKLALANNPNLQLGLPEPGLPISPAAMSQSSSRRVVSGSSLLRSPSKASFTDNPPSQNMHVLGPNPPASAKIGKGQASEVFRRVGYWLYSTAPVQFIKHAMVEERLDSVNVLYSTERSIWILGVSYRLKKNTKNVILPAAIEADSSRLQIDSSLFLSHHHQKRSASPSNSHHLRKPDIISQRRSEDIGSRRRANTSGVMLNKKKLQSIAQLQTYPAMPSIPDSATQASTVGKLGTRTLASIPSQDFLKSRKVPATPISPMPFPDDPAEEDSSSRFGLDTDYDVDIESDAAAVATATATASGPGSGPGSALVSSKRNAALQQPRLQFQQERPKSSKMNRLRSWVARTTNPIRRKSDVVIDVLASPMSSAAHHPGKDSGLMTATGCASPYANSARSTSPQPQSQQQPQSNRPSLEGYRSSSQISNARDTVRSTGAISNGAIIGSGSDPRGLGIGMSIPATRLRRKSKETMSSMSANHKGSGISGQRRSWVDMEGNAQGMPPMPTLSADSLAPLASAGIPHDRMAHGKLNTSLLSAAQQQRRPMSSHSSVSQRIASNGGLGHSAASTGFGPSRREANVRALISDFAVWESPSASIMMFQREWKLPSFQQLVTIQAASSWAKSCGWAVTLSSETFFMAYIFYKLPRDVSATQSHVPGEKIVGDRLLLRMRLAMEDIESKAIAGETWRDAITAIILTIDARVAPLCPVASAKRNMSMGSAEISEISELQDDMAPDDHVRRMKMLEKHLAKVTESFSAHFWPRQEDFMPIFNTFPRRRTDEASGGTIIERKTIRRTHGWNMIPTLLTFRSDVTEQQQPDVQSLQSMQSVPPESPASSSYTKKRHLYPMGLSIAGSSPGSTGGAAAIGEHHGTSVASSSHDLSTIDSANGTPACRSRSPSQPPSPRSPPLSAMVVSPVSKRSTAQSHSASKPCPRPASPVYKRGALGILTSSNDDAVASLSEDLGQSLSMLPRPPLYSASSQSSGGSSGFNVNMNAAACSSLSITAAGSSANGLGIRNPGSMASSMGLGIGTSGRQRKRKAGEAGVIGKTKGGFEVVWSATDAMSTSYVMVPVPKAATPESPSKMLKQNHSRFNIPSDADTVGTQSQPNLKRVLESITREINLDSSYVLLLPPPPPIELGTEDGNDDDEDEFGYLATSLLRRAKSEIVMRRTLQEFEHECGLDLIDQDDGNDSDSFQMIHSSEGGSGNNSVYFSAEDDSMLEPETWYKRLSSSSSQHHLPSRHRLQQHHNSQITESAPSRPQPLSLNQLTLLEFFMDGMRRFYFTYRKGFPTITPSFYTSDMGWGCTYRTCQMMLAESFARVLLGRFWDPFRLSASERVRHSRIIEWFHDSDSPKAFYSLHRMARTATAMDKRIGDWLGPSIAAHVMKRLSNQHSNCPLTIHVAIDQTVYASEVRKQGLSFYEEGAEQPSWRPLLLLVPVRLGLSRLNLGYIPKIKTLFQIPQSVGLVGGKPSRSFYFIGRQGDSLFYLDPHVTRQHVPSSGTLGAQDLTRGDTDGNESADSDASSDFEMLGIAETEEYHTTHVSSMPIHRLDPSMLLGFLFNTESEWDTFVMAATDKESQRSICTGASPLFTLLSGSSMMTPQFEAFVQPIPGHVTKVSAVPNALNINGRKSPRVNSDSVLKSPRQPQTPVMSPLAAPSPPLHRMRSASSPRFESADIKGTHGSGNFDGEDDEFEML</sequence>
<feature type="region of interest" description="Disordered" evidence="12">
    <location>
        <begin position="1896"/>
        <end position="1924"/>
    </location>
</feature>
<feature type="compositionally biased region" description="Polar residues" evidence="12">
    <location>
        <begin position="455"/>
        <end position="464"/>
    </location>
</feature>
<dbReference type="GO" id="GO:0015031">
    <property type="term" value="P:protein transport"/>
    <property type="evidence" value="ECO:0007669"/>
    <property type="project" value="UniProtKB-KW"/>
</dbReference>
<feature type="compositionally biased region" description="Polar residues" evidence="12">
    <location>
        <begin position="1646"/>
        <end position="1660"/>
    </location>
</feature>
<feature type="region of interest" description="Disordered" evidence="12">
    <location>
        <begin position="699"/>
        <end position="745"/>
    </location>
</feature>
<proteinExistence type="inferred from homology"/>
<evidence type="ECO:0000256" key="7">
    <source>
        <dbReference type="ARBA" id="ARBA00022807"/>
    </source>
</evidence>
<feature type="compositionally biased region" description="Polar residues" evidence="12">
    <location>
        <begin position="821"/>
        <end position="830"/>
    </location>
</feature>
<evidence type="ECO:0000256" key="8">
    <source>
        <dbReference type="ARBA" id="ARBA00022927"/>
    </source>
</evidence>
<feature type="region of interest" description="Disordered" evidence="12">
    <location>
        <begin position="649"/>
        <end position="683"/>
    </location>
</feature>
<keyword evidence="6" id="KW-0378">Hydrolase</keyword>
<evidence type="ECO:0000256" key="3">
    <source>
        <dbReference type="ARBA" id="ARBA00022448"/>
    </source>
</evidence>
<feature type="region of interest" description="Disordered" evidence="12">
    <location>
        <begin position="944"/>
        <end position="973"/>
    </location>
</feature>
<feature type="region of interest" description="Disordered" evidence="12">
    <location>
        <begin position="77"/>
        <end position="106"/>
    </location>
</feature>
<keyword evidence="7" id="KW-0788">Thiol protease</keyword>
<feature type="region of interest" description="Disordered" evidence="12">
    <location>
        <begin position="1212"/>
        <end position="1337"/>
    </location>
</feature>
<evidence type="ECO:0000256" key="5">
    <source>
        <dbReference type="ARBA" id="ARBA00022670"/>
    </source>
</evidence>
<feature type="compositionally biased region" description="Polar residues" evidence="12">
    <location>
        <begin position="223"/>
        <end position="236"/>
    </location>
</feature>
<evidence type="ECO:0000256" key="2">
    <source>
        <dbReference type="ARBA" id="ARBA00010958"/>
    </source>
</evidence>
<feature type="compositionally biased region" description="Polar residues" evidence="12">
    <location>
        <begin position="1272"/>
        <end position="1288"/>
    </location>
</feature>
<feature type="compositionally biased region" description="Acidic residues" evidence="12">
    <location>
        <begin position="1913"/>
        <end position="1924"/>
    </location>
</feature>
<feature type="compositionally biased region" description="Low complexity" evidence="12">
    <location>
        <begin position="699"/>
        <end position="718"/>
    </location>
</feature>
<evidence type="ECO:0000256" key="11">
    <source>
        <dbReference type="ARBA" id="ARBA00030240"/>
    </source>
</evidence>
<evidence type="ECO:0000259" key="13">
    <source>
        <dbReference type="Pfam" id="PF03416"/>
    </source>
</evidence>
<evidence type="ECO:0000256" key="1">
    <source>
        <dbReference type="ARBA" id="ARBA00004496"/>
    </source>
</evidence>
<dbReference type="GO" id="GO:0005737">
    <property type="term" value="C:cytoplasm"/>
    <property type="evidence" value="ECO:0007669"/>
    <property type="project" value="UniProtKB-SubCell"/>
</dbReference>
<evidence type="ECO:0000256" key="12">
    <source>
        <dbReference type="SAM" id="MobiDB-lite"/>
    </source>
</evidence>
<feature type="compositionally biased region" description="Basic and acidic residues" evidence="12">
    <location>
        <begin position="580"/>
        <end position="594"/>
    </location>
</feature>
<comment type="subcellular location">
    <subcellularLocation>
        <location evidence="1">Cytoplasm</location>
    </subcellularLocation>
</comment>
<feature type="compositionally biased region" description="Basic and acidic residues" evidence="12">
    <location>
        <begin position="326"/>
        <end position="341"/>
    </location>
</feature>
<gene>
    <name evidence="14" type="ORF">LPJ64_003898</name>
</gene>
<feature type="compositionally biased region" description="Basic and acidic residues" evidence="12">
    <location>
        <begin position="241"/>
        <end position="251"/>
    </location>
</feature>
<keyword evidence="3" id="KW-0813">Transport</keyword>
<dbReference type="GO" id="GO:0034727">
    <property type="term" value="P:piecemeal microautophagy of the nucleus"/>
    <property type="evidence" value="ECO:0007669"/>
    <property type="project" value="TreeGrafter"/>
</dbReference>
<feature type="compositionally biased region" description="Low complexity" evidence="12">
    <location>
        <begin position="1250"/>
        <end position="1265"/>
    </location>
</feature>
<feature type="domain" description="Peptidase C54 catalytic" evidence="13">
    <location>
        <begin position="1673"/>
        <end position="1970"/>
    </location>
</feature>
<feature type="compositionally biased region" description="Basic and acidic residues" evidence="12">
    <location>
        <begin position="135"/>
        <end position="162"/>
    </location>
</feature>
<dbReference type="GO" id="GO:0035973">
    <property type="term" value="P:aggrephagy"/>
    <property type="evidence" value="ECO:0007669"/>
    <property type="project" value="TreeGrafter"/>
</dbReference>
<dbReference type="GO" id="GO:0004197">
    <property type="term" value="F:cysteine-type endopeptidase activity"/>
    <property type="evidence" value="ECO:0007669"/>
    <property type="project" value="TreeGrafter"/>
</dbReference>
<keyword evidence="15" id="KW-1185">Reference proteome</keyword>
<feature type="region of interest" description="Disordered" evidence="12">
    <location>
        <begin position="2025"/>
        <end position="2096"/>
    </location>
</feature>
<dbReference type="InterPro" id="IPR038765">
    <property type="entry name" value="Papain-like_cys_pep_sf"/>
</dbReference>
<dbReference type="GO" id="GO:0019786">
    <property type="term" value="F:protein-phosphatidylethanolamide deconjugating activity"/>
    <property type="evidence" value="ECO:0007669"/>
    <property type="project" value="InterPro"/>
</dbReference>
<evidence type="ECO:0000313" key="15">
    <source>
        <dbReference type="Proteomes" id="UP001145021"/>
    </source>
</evidence>
<feature type="region of interest" description="Disordered" evidence="12">
    <location>
        <begin position="121"/>
        <end position="163"/>
    </location>
</feature>
<comment type="similarity">
    <text evidence="2">Belongs to the peptidase C54 family.</text>
</comment>
<feature type="compositionally biased region" description="Polar residues" evidence="12">
    <location>
        <begin position="719"/>
        <end position="733"/>
    </location>
</feature>
<dbReference type="Proteomes" id="UP001145021">
    <property type="component" value="Unassembled WGS sequence"/>
</dbReference>
<feature type="compositionally biased region" description="Basic and acidic residues" evidence="12">
    <location>
        <begin position="289"/>
        <end position="305"/>
    </location>
</feature>
<feature type="compositionally biased region" description="Polar residues" evidence="12">
    <location>
        <begin position="944"/>
        <end position="957"/>
    </location>
</feature>
<comment type="caution">
    <text evidence="14">The sequence shown here is derived from an EMBL/GenBank/DDBJ whole genome shotgun (WGS) entry which is preliminary data.</text>
</comment>
<feature type="compositionally biased region" description="Acidic residues" evidence="12">
    <location>
        <begin position="2087"/>
        <end position="2096"/>
    </location>
</feature>
<feature type="region of interest" description="Disordered" evidence="12">
    <location>
        <begin position="26"/>
        <end position="62"/>
    </location>
</feature>
<feature type="region of interest" description="Disordered" evidence="12">
    <location>
        <begin position="428"/>
        <end position="464"/>
    </location>
</feature>
<feature type="compositionally biased region" description="Basic and acidic residues" evidence="12">
    <location>
        <begin position="26"/>
        <end position="41"/>
    </location>
</feature>
<feature type="compositionally biased region" description="Polar residues" evidence="12">
    <location>
        <begin position="1317"/>
        <end position="1327"/>
    </location>
</feature>
<feature type="region of interest" description="Disordered" evidence="12">
    <location>
        <begin position="201"/>
        <end position="358"/>
    </location>
</feature>
<feature type="region of interest" description="Disordered" evidence="12">
    <location>
        <begin position="1582"/>
        <end position="1611"/>
    </location>
</feature>
<feature type="compositionally biased region" description="Polar residues" evidence="12">
    <location>
        <begin position="2033"/>
        <end position="2050"/>
    </location>
</feature>
<feature type="compositionally biased region" description="Low complexity" evidence="12">
    <location>
        <begin position="801"/>
        <end position="812"/>
    </location>
</feature>
<keyword evidence="4" id="KW-0963">Cytoplasm</keyword>
<feature type="region of interest" description="Disordered" evidence="12">
    <location>
        <begin position="564"/>
        <end position="604"/>
    </location>
</feature>
<evidence type="ECO:0000313" key="14">
    <source>
        <dbReference type="EMBL" id="KAJ1644431.1"/>
    </source>
</evidence>
<evidence type="ECO:0000256" key="4">
    <source>
        <dbReference type="ARBA" id="ARBA00022490"/>
    </source>
</evidence>
<comment type="catalytic activity">
    <reaction evidence="10">
        <text>[protein]-C-terminal L-amino acid-glycyl-phosphatidylethanolamide + H2O = [protein]-C-terminal L-amino acid-glycine + a 1,2-diacyl-sn-glycero-3-phosphoethanolamine</text>
        <dbReference type="Rhea" id="RHEA:67548"/>
        <dbReference type="Rhea" id="RHEA-COMP:17323"/>
        <dbReference type="Rhea" id="RHEA-COMP:17324"/>
        <dbReference type="ChEBI" id="CHEBI:15377"/>
        <dbReference type="ChEBI" id="CHEBI:64612"/>
        <dbReference type="ChEBI" id="CHEBI:172940"/>
        <dbReference type="ChEBI" id="CHEBI:172941"/>
    </reaction>
    <physiologicalReaction direction="left-to-right" evidence="10">
        <dbReference type="Rhea" id="RHEA:67549"/>
    </physiologicalReaction>
</comment>
<protein>
    <recommendedName>
        <fullName evidence="11">Autophagy-related protein 4</fullName>
    </recommendedName>
</protein>